<keyword evidence="6" id="KW-0067">ATP-binding</keyword>
<keyword evidence="4" id="KW-0547">Nucleotide-binding</keyword>
<dbReference type="EMBL" id="KN833689">
    <property type="protein sequence ID" value="KIK29609.1"/>
    <property type="molecule type" value="Genomic_DNA"/>
</dbReference>
<dbReference type="FunFam" id="3.40.50.300:FF:000385">
    <property type="entry name" value="Structural maintenance of chromosomes 2"/>
    <property type="match status" value="1"/>
</dbReference>
<dbReference type="SMART" id="SM00968">
    <property type="entry name" value="SMC_hinge"/>
    <property type="match status" value="1"/>
</dbReference>
<gene>
    <name evidence="15" type="ORF">PISMIDRAFT_27057</name>
</gene>
<evidence type="ECO:0000313" key="15">
    <source>
        <dbReference type="EMBL" id="KIK29609.1"/>
    </source>
</evidence>
<dbReference type="GO" id="GO:0051301">
    <property type="term" value="P:cell division"/>
    <property type="evidence" value="ECO:0007669"/>
    <property type="project" value="UniProtKB-KW"/>
</dbReference>
<name>A0A0C9ZUF2_9AGAM</name>
<dbReference type="Gene3D" id="1.10.287.1490">
    <property type="match status" value="1"/>
</dbReference>
<evidence type="ECO:0000256" key="4">
    <source>
        <dbReference type="ARBA" id="ARBA00022741"/>
    </source>
</evidence>
<evidence type="ECO:0000313" key="16">
    <source>
        <dbReference type="Proteomes" id="UP000054018"/>
    </source>
</evidence>
<keyword evidence="3" id="KW-0132">Cell division</keyword>
<feature type="coiled-coil region" evidence="12">
    <location>
        <begin position="253"/>
        <end position="367"/>
    </location>
</feature>
<reference evidence="16" key="2">
    <citation type="submission" date="2015-01" db="EMBL/GenBank/DDBJ databases">
        <title>Evolutionary Origins and Diversification of the Mycorrhizal Mutualists.</title>
        <authorList>
            <consortium name="DOE Joint Genome Institute"/>
            <consortium name="Mycorrhizal Genomics Consortium"/>
            <person name="Kohler A."/>
            <person name="Kuo A."/>
            <person name="Nagy L.G."/>
            <person name="Floudas D."/>
            <person name="Copeland A."/>
            <person name="Barry K.W."/>
            <person name="Cichocki N."/>
            <person name="Veneault-Fourrey C."/>
            <person name="LaButti K."/>
            <person name="Lindquist E.A."/>
            <person name="Lipzen A."/>
            <person name="Lundell T."/>
            <person name="Morin E."/>
            <person name="Murat C."/>
            <person name="Riley R."/>
            <person name="Ohm R."/>
            <person name="Sun H."/>
            <person name="Tunlid A."/>
            <person name="Henrissat B."/>
            <person name="Grigoriev I.V."/>
            <person name="Hibbett D.S."/>
            <person name="Martin F."/>
        </authorList>
    </citation>
    <scope>NUCLEOTIDE SEQUENCE [LARGE SCALE GENOMIC DNA]</scope>
    <source>
        <strain evidence="16">441</strain>
    </source>
</reference>
<dbReference type="InterPro" id="IPR036277">
    <property type="entry name" value="SMC_hinge_sf"/>
</dbReference>
<evidence type="ECO:0000259" key="14">
    <source>
        <dbReference type="SMART" id="SM00968"/>
    </source>
</evidence>
<dbReference type="GO" id="GO:0005694">
    <property type="term" value="C:chromosome"/>
    <property type="evidence" value="ECO:0007669"/>
    <property type="project" value="InterPro"/>
</dbReference>
<dbReference type="GO" id="GO:0016887">
    <property type="term" value="F:ATP hydrolysis activity"/>
    <property type="evidence" value="ECO:0007669"/>
    <property type="project" value="InterPro"/>
</dbReference>
<comment type="subcellular location">
    <subcellularLocation>
        <location evidence="1 11">Nucleus</location>
    </subcellularLocation>
</comment>
<evidence type="ECO:0000256" key="6">
    <source>
        <dbReference type="ARBA" id="ARBA00022840"/>
    </source>
</evidence>
<dbReference type="InterPro" id="IPR027417">
    <property type="entry name" value="P-loop_NTPase"/>
</dbReference>
<feature type="coiled-coil region" evidence="12">
    <location>
        <begin position="682"/>
        <end position="868"/>
    </location>
</feature>
<dbReference type="PANTHER" id="PTHR43977">
    <property type="entry name" value="STRUCTURAL MAINTENANCE OF CHROMOSOMES PROTEIN 3"/>
    <property type="match status" value="1"/>
</dbReference>
<evidence type="ECO:0000256" key="2">
    <source>
        <dbReference type="ARBA" id="ARBA00005231"/>
    </source>
</evidence>
<comment type="similarity">
    <text evidence="2">Belongs to the SMC family. SMC2 subfamily.</text>
</comment>
<dbReference type="FunFam" id="3.40.50.300:FF:000278">
    <property type="entry name" value="Structural maintenance of chromosomes 2"/>
    <property type="match status" value="1"/>
</dbReference>
<dbReference type="InterPro" id="IPR024704">
    <property type="entry name" value="SMC"/>
</dbReference>
<protein>
    <recommendedName>
        <fullName evidence="11">Structural maintenance of chromosomes protein</fullName>
    </recommendedName>
</protein>
<evidence type="ECO:0000256" key="9">
    <source>
        <dbReference type="ARBA" id="ARBA00023242"/>
    </source>
</evidence>
<dbReference type="InterPro" id="IPR003395">
    <property type="entry name" value="RecF/RecN/SMC_N"/>
</dbReference>
<accession>A0A0C9ZUF2</accession>
<organism evidence="15 16">
    <name type="scientific">Pisolithus microcarpus 441</name>
    <dbReference type="NCBI Taxonomy" id="765257"/>
    <lineage>
        <taxon>Eukaryota</taxon>
        <taxon>Fungi</taxon>
        <taxon>Dikarya</taxon>
        <taxon>Basidiomycota</taxon>
        <taxon>Agaricomycotina</taxon>
        <taxon>Agaricomycetes</taxon>
        <taxon>Agaricomycetidae</taxon>
        <taxon>Boletales</taxon>
        <taxon>Sclerodermatineae</taxon>
        <taxon>Pisolithaceae</taxon>
        <taxon>Pisolithus</taxon>
    </lineage>
</organism>
<dbReference type="PIRSF" id="PIRSF005719">
    <property type="entry name" value="SMC"/>
    <property type="match status" value="1"/>
</dbReference>
<keyword evidence="10" id="KW-0131">Cell cycle</keyword>
<dbReference type="InterPro" id="IPR010935">
    <property type="entry name" value="SMC_hinge"/>
</dbReference>
<dbReference type="Gene3D" id="1.20.1060.20">
    <property type="match status" value="1"/>
</dbReference>
<dbReference type="InterPro" id="IPR027120">
    <property type="entry name" value="Smc2_ABC"/>
</dbReference>
<evidence type="ECO:0000256" key="5">
    <source>
        <dbReference type="ARBA" id="ARBA00022776"/>
    </source>
</evidence>
<dbReference type="GO" id="GO:0005524">
    <property type="term" value="F:ATP binding"/>
    <property type="evidence" value="ECO:0007669"/>
    <property type="project" value="UniProtKB-KW"/>
</dbReference>
<dbReference type="STRING" id="765257.A0A0C9ZUF2"/>
<dbReference type="GO" id="GO:0005634">
    <property type="term" value="C:nucleus"/>
    <property type="evidence" value="ECO:0007669"/>
    <property type="project" value="UniProtKB-SubCell"/>
</dbReference>
<proteinExistence type="inferred from homology"/>
<dbReference type="SUPFAM" id="SSF75553">
    <property type="entry name" value="Smc hinge domain"/>
    <property type="match status" value="1"/>
</dbReference>
<keyword evidence="7 12" id="KW-0175">Coiled coil</keyword>
<evidence type="ECO:0000256" key="12">
    <source>
        <dbReference type="SAM" id="Coils"/>
    </source>
</evidence>
<evidence type="ECO:0000256" key="1">
    <source>
        <dbReference type="ARBA" id="ARBA00004123"/>
    </source>
</evidence>
<reference evidence="15 16" key="1">
    <citation type="submission" date="2014-04" db="EMBL/GenBank/DDBJ databases">
        <authorList>
            <consortium name="DOE Joint Genome Institute"/>
            <person name="Kuo A."/>
            <person name="Kohler A."/>
            <person name="Costa M.D."/>
            <person name="Nagy L.G."/>
            <person name="Floudas D."/>
            <person name="Copeland A."/>
            <person name="Barry K.W."/>
            <person name="Cichocki N."/>
            <person name="Veneault-Fourrey C."/>
            <person name="LaButti K."/>
            <person name="Lindquist E.A."/>
            <person name="Lipzen A."/>
            <person name="Lundell T."/>
            <person name="Morin E."/>
            <person name="Murat C."/>
            <person name="Sun H."/>
            <person name="Tunlid A."/>
            <person name="Henrissat B."/>
            <person name="Grigoriev I.V."/>
            <person name="Hibbett D.S."/>
            <person name="Martin F."/>
            <person name="Nordberg H.P."/>
            <person name="Cantor M.N."/>
            <person name="Hua S.X."/>
        </authorList>
    </citation>
    <scope>NUCLEOTIDE SEQUENCE [LARGE SCALE GENOMIC DNA]</scope>
    <source>
        <strain evidence="15 16">441</strain>
    </source>
</reference>
<feature type="domain" description="SMC hinge" evidence="14">
    <location>
        <begin position="522"/>
        <end position="643"/>
    </location>
</feature>
<evidence type="ECO:0000256" key="8">
    <source>
        <dbReference type="ARBA" id="ARBA00023067"/>
    </source>
</evidence>
<dbReference type="OrthoDB" id="10255539at2759"/>
<evidence type="ECO:0000256" key="13">
    <source>
        <dbReference type="SAM" id="MobiDB-lite"/>
    </source>
</evidence>
<keyword evidence="16" id="KW-1185">Reference proteome</keyword>
<feature type="compositionally biased region" description="Basic and acidic residues" evidence="13">
    <location>
        <begin position="419"/>
        <end position="446"/>
    </location>
</feature>
<dbReference type="GO" id="GO:0007076">
    <property type="term" value="P:mitotic chromosome condensation"/>
    <property type="evidence" value="ECO:0007669"/>
    <property type="project" value="UniProtKB-ARBA"/>
</dbReference>
<keyword evidence="9 11" id="KW-0539">Nucleus</keyword>
<dbReference type="Proteomes" id="UP000054018">
    <property type="component" value="Unassembled WGS sequence"/>
</dbReference>
<keyword evidence="8" id="KW-0226">DNA condensation</keyword>
<evidence type="ECO:0000256" key="11">
    <source>
        <dbReference type="PIRNR" id="PIRNR005719"/>
    </source>
</evidence>
<dbReference type="CDD" id="cd03273">
    <property type="entry name" value="ABC_SMC2_euk"/>
    <property type="match status" value="1"/>
</dbReference>
<dbReference type="Pfam" id="PF06470">
    <property type="entry name" value="SMC_hinge"/>
    <property type="match status" value="1"/>
</dbReference>
<dbReference type="HOGENOM" id="CLU_001042_9_0_1"/>
<evidence type="ECO:0000256" key="10">
    <source>
        <dbReference type="ARBA" id="ARBA00023306"/>
    </source>
</evidence>
<dbReference type="Gene3D" id="3.30.70.1620">
    <property type="match status" value="1"/>
</dbReference>
<dbReference type="SUPFAM" id="SSF52540">
    <property type="entry name" value="P-loop containing nucleoside triphosphate hydrolases"/>
    <property type="match status" value="1"/>
</dbReference>
<evidence type="ECO:0000256" key="3">
    <source>
        <dbReference type="ARBA" id="ARBA00022618"/>
    </source>
</evidence>
<dbReference type="Gene3D" id="3.40.50.300">
    <property type="entry name" value="P-loop containing nucleotide triphosphate hydrolases"/>
    <property type="match status" value="2"/>
</dbReference>
<evidence type="ECO:0000256" key="7">
    <source>
        <dbReference type="ARBA" id="ARBA00023054"/>
    </source>
</evidence>
<dbReference type="Pfam" id="PF02463">
    <property type="entry name" value="SMC_N"/>
    <property type="match status" value="1"/>
</dbReference>
<feature type="coiled-coil region" evidence="12">
    <location>
        <begin position="904"/>
        <end position="938"/>
    </location>
</feature>
<keyword evidence="5" id="KW-0498">Mitosis</keyword>
<feature type="region of interest" description="Disordered" evidence="13">
    <location>
        <begin position="411"/>
        <end position="453"/>
    </location>
</feature>
<sequence>MRIEELIIEGFKSYPVRTQIIGWDPSFNAITGLNGSGKSNILDAICFVLGITNMSQMRAQNQQDLIYKRGQAGIAKASVTIVFDNSDRDKSPVGVEHLKQITVTRQIVLPNISKYLLNGHKSTQQQVHNLFQSVQLNINNPNFLIMQGRITKVLNMRPQEILGMVEEAAGTRMFEDRKDKAKKTMSKKEKRVQELTSILAEEITPKLDNLRAEKQQFLAWQKERSELERIGRVLRAWEWTQAKKRVDSVDEDISQKAAEKDGLTRKRQKLSKEYQAAEKEYEKIKAKREAELQKGGKLKKMEEEVAELEKELVKFKTQVDLANGNIAEEKKSVAHEENELRELRTALQEKQGQVKSVEEAYQEVKRKHDTTTTALSNSEELLQTLLTGLSSNANNSGGGYMGQLADAKARQAQGAAEEEQNRVKLSMHEKELKAAEAKRRECEHDANQGQKNLDNMKAHVSKLKQQLEACGWSAEQQRACEVELRTAREQVRRLTEERDTVRQRLSSLSFDYTPPHPNFDRSKVKGLVATLTSIPPEHQNKATALEIAAGGKLYNVVVEDERIGKELLQHGKLKKRVTIIPLNKINAFTLSAQKLTQVSQLAPDRAHPALSLIGYPHEVARAMAYVFGDTIVCADAQSANAVTFGAKVRSVTLAGDLYDPSGTLSGGAAPSGSGVLARVQELLEVERRLGEAQGRLRELERGEEAGRSKREKWQALQRELEIREHEANLAEEQLGGSNAARLSADVENLKQTITHLQRAVEAAQEKQRAAQEDVRRLEKDMHEFKNNKEGKINQLKGEISKQKAALQKQAVVVKTRQKDHQTAVLELEQMENDIANAEVSIENANAHVAKLQKDVDKLLGKVNEVEAKHARSTALLTAERATLTHFDNEMKSLEEVLRERKDGMDEVDLSVKRLEHEITQLGKEKVAQRSEVERLEKAWEWIREESGSFGKPGTQYDFDKIDVEGLQAKANGLEEKQRNAKRKVNPKVMNMIDTVEKKEAEVKKMLSTVLKDKEKIEATIEELDRYKRDALEKTWEKVDRDFGGIFAELLPGNFAKLQPPESQDLMQGLEVKVQLGSVWKQSLTELSGGQRSLIALSLIMALLQFKPAPMYILDEIDAALDLSHTQHIGQLFRTRFKGSQFIVVSLKEGLFTNANVLFRTRFRDGTSIVERTADRSGSTLYRQMEVYPSLFLSMRRGATARTYVQVQIMSRMTRSNDWKLNSADLANFLSASECKTFADRLTILFAVQTSITTIFNAAMLASLGNDDVPKWKDTFLGQVCIGLQLACLENST</sequence>